<gene>
    <name evidence="1" type="ORF">KSZ_62080</name>
</gene>
<dbReference type="Proteomes" id="UP000635565">
    <property type="component" value="Unassembled WGS sequence"/>
</dbReference>
<organism evidence="1 2">
    <name type="scientific">Dictyobacter formicarum</name>
    <dbReference type="NCBI Taxonomy" id="2778368"/>
    <lineage>
        <taxon>Bacteria</taxon>
        <taxon>Bacillati</taxon>
        <taxon>Chloroflexota</taxon>
        <taxon>Ktedonobacteria</taxon>
        <taxon>Ktedonobacterales</taxon>
        <taxon>Dictyobacteraceae</taxon>
        <taxon>Dictyobacter</taxon>
    </lineage>
</organism>
<name>A0ABQ3VPM1_9CHLR</name>
<reference evidence="1 2" key="1">
    <citation type="journal article" date="2021" name="Int. J. Syst. Evol. Microbiol.">
        <title>Reticulibacter mediterranei gen. nov., sp. nov., within the new family Reticulibacteraceae fam. nov., and Ktedonospora formicarum gen. nov., sp. nov., Ktedonobacter robiniae sp. nov., Dictyobacter formicarum sp. nov. and Dictyobacter arantiisoli sp. nov., belonging to the class Ktedonobacteria.</title>
        <authorList>
            <person name="Yabe S."/>
            <person name="Zheng Y."/>
            <person name="Wang C.M."/>
            <person name="Sakai Y."/>
            <person name="Abe K."/>
            <person name="Yokota A."/>
            <person name="Donadio S."/>
            <person name="Cavaletti L."/>
            <person name="Monciardini P."/>
        </authorList>
    </citation>
    <scope>NUCLEOTIDE SEQUENCE [LARGE SCALE GENOMIC DNA]</scope>
    <source>
        <strain evidence="1 2">SOSP1-9</strain>
    </source>
</reference>
<dbReference type="RefSeq" id="WP_201365810.1">
    <property type="nucleotide sequence ID" value="NZ_BNJJ01000022.1"/>
</dbReference>
<comment type="caution">
    <text evidence="1">The sequence shown here is derived from an EMBL/GenBank/DDBJ whole genome shotgun (WGS) entry which is preliminary data.</text>
</comment>
<proteinExistence type="predicted"/>
<protein>
    <submittedName>
        <fullName evidence="1">Uncharacterized protein</fullName>
    </submittedName>
</protein>
<keyword evidence="2" id="KW-1185">Reference proteome</keyword>
<dbReference type="EMBL" id="BNJJ01000022">
    <property type="protein sequence ID" value="GHO88202.1"/>
    <property type="molecule type" value="Genomic_DNA"/>
</dbReference>
<accession>A0ABQ3VPM1</accession>
<evidence type="ECO:0000313" key="1">
    <source>
        <dbReference type="EMBL" id="GHO88202.1"/>
    </source>
</evidence>
<sequence>MRNVRISPEQGLTWLLARLTWPMIRVRERACVELGRLLLHPQLGDLTQRTLLQWIASQRLESLAALGLLPFLLAHMEESTYIVPVADVLTSLHAPSPLTWLLLNEIDANHTLSFAQACHHAETAPQDFAPTPFFVQYVNNFLPPGNADIIRRVEQQEHIPIWRQWAFEWQHLITLLGITPTQRELDEWHRRLPGGKRYVGIDTRLSEVYRSAFLRAIAWAGAQGVHPRVAQFVAARACPVDLDLWRVSLQPRPVWWPQIVQPAGQIDTTAADIWRQVERLWEQRGGEEETVVAASGIIHDEETFYHLEITGLFQCCIGPQTPALADIATWKGGGADTEGMVLDLERSSPLQFGGEVVDQDPEVELRRFADWLVLPAACPVTHSWAVPRWQMWRIERDMWLPASYLADSPLIVACEPSAIVIRTHESEIGRWIDWADGLGETTLEGIPPKSGQAVHVCKRVIEQFARQQKLTFCWLCHLTGYHREHQSREYRSFSEYRTYGASYLIRP</sequence>
<evidence type="ECO:0000313" key="2">
    <source>
        <dbReference type="Proteomes" id="UP000635565"/>
    </source>
</evidence>